<dbReference type="RefSeq" id="XP_040058616.1">
    <property type="nucleotide sequence ID" value="XM_040202682.1"/>
</dbReference>
<keyword evidence="6" id="KW-0963">Cytoplasm</keyword>
<evidence type="ECO:0000313" key="17">
    <source>
        <dbReference type="Proteomes" id="UP000007635"/>
    </source>
</evidence>
<dbReference type="FunCoup" id="G3PBW3">
    <property type="interactions" value="1"/>
</dbReference>
<evidence type="ECO:0000256" key="3">
    <source>
        <dbReference type="ARBA" id="ARBA00004556"/>
    </source>
</evidence>
<dbReference type="PANTHER" id="PTHR48023">
    <property type="entry name" value="D-XYLOSE-PROTON SYMPORTER-LIKE 2"/>
    <property type="match status" value="1"/>
</dbReference>
<dbReference type="Ensembl" id="ENSGACT00000015115.2">
    <property type="protein sequence ID" value="ENSGACP00000015087.2"/>
    <property type="gene ID" value="ENSGACG00000011415.2"/>
</dbReference>
<dbReference type="InterPro" id="IPR005828">
    <property type="entry name" value="MFS_sugar_transport-like"/>
</dbReference>
<dbReference type="RefSeq" id="XP_040058617.1">
    <property type="nucleotide sequence ID" value="XM_040202683.1"/>
</dbReference>
<dbReference type="GO" id="GO:0012505">
    <property type="term" value="C:endomembrane system"/>
    <property type="evidence" value="ECO:0007669"/>
    <property type="project" value="UniProtKB-SubCell"/>
</dbReference>
<dbReference type="eggNOG" id="KOG0254">
    <property type="taxonomic scope" value="Eukaryota"/>
</dbReference>
<evidence type="ECO:0000256" key="12">
    <source>
        <dbReference type="ARBA" id="ARBA00039240"/>
    </source>
</evidence>
<dbReference type="GeneID" id="120834609"/>
<keyword evidence="10 14" id="KW-0472">Membrane</keyword>
<reference evidence="16 17" key="1">
    <citation type="journal article" date="2021" name="G3 (Bethesda)">
        <title>Improved contiguity of the threespine stickleback genome using long-read sequencing.</title>
        <authorList>
            <person name="Nath S."/>
            <person name="Shaw D.E."/>
            <person name="White M.A."/>
        </authorList>
    </citation>
    <scope>NUCLEOTIDE SEQUENCE [LARGE SCALE GENOMIC DNA]</scope>
    <source>
        <strain evidence="16 17">Lake Benthic</strain>
    </source>
</reference>
<dbReference type="PROSITE" id="PS50850">
    <property type="entry name" value="MFS"/>
    <property type="match status" value="1"/>
</dbReference>
<evidence type="ECO:0000256" key="2">
    <source>
        <dbReference type="ARBA" id="ARBA00004127"/>
    </source>
</evidence>
<evidence type="ECO:0000256" key="4">
    <source>
        <dbReference type="ARBA" id="ARBA00007004"/>
    </source>
</evidence>
<feature type="transmembrane region" description="Helical" evidence="14">
    <location>
        <begin position="12"/>
        <end position="35"/>
    </location>
</feature>
<reference evidence="16" key="3">
    <citation type="submission" date="2025-09" db="UniProtKB">
        <authorList>
            <consortium name="Ensembl"/>
        </authorList>
    </citation>
    <scope>IDENTIFICATION</scope>
</reference>
<accession>G3PBW3</accession>
<dbReference type="SUPFAM" id="SSF103473">
    <property type="entry name" value="MFS general substrate transporter"/>
    <property type="match status" value="1"/>
</dbReference>
<evidence type="ECO:0000256" key="14">
    <source>
        <dbReference type="SAM" id="Phobius"/>
    </source>
</evidence>
<protein>
    <recommendedName>
        <fullName evidence="12">Solute carrier family 2, facilitated glucose transporter member 10</fullName>
    </recommendedName>
    <alternativeName>
        <fullName evidence="13">Glucose transporter type 10</fullName>
    </alternativeName>
</protein>
<evidence type="ECO:0000256" key="6">
    <source>
        <dbReference type="ARBA" id="ARBA00022490"/>
    </source>
</evidence>
<feature type="transmembrane region" description="Helical" evidence="14">
    <location>
        <begin position="160"/>
        <end position="182"/>
    </location>
</feature>
<feature type="transmembrane region" description="Helical" evidence="14">
    <location>
        <begin position="240"/>
        <end position="263"/>
    </location>
</feature>
<evidence type="ECO:0000256" key="10">
    <source>
        <dbReference type="ARBA" id="ARBA00023136"/>
    </source>
</evidence>
<dbReference type="InterPro" id="IPR003663">
    <property type="entry name" value="Sugar/inositol_transpt"/>
</dbReference>
<keyword evidence="7" id="KW-0762">Sugar transport</keyword>
<evidence type="ECO:0000259" key="15">
    <source>
        <dbReference type="PROSITE" id="PS50850"/>
    </source>
</evidence>
<dbReference type="GeneTree" id="ENSGT00940000159430"/>
<keyword evidence="17" id="KW-1185">Reference proteome</keyword>
<sequence length="541" mass="57902">MGSSVLRFASLVSTLGGLVFGYELGIISGALLLIKVEFRLSCVQQEALVSSLLAGALLASIVGGWLIDHRGRRSSILLGNVLILTGSLVLLIDSYSALVVGRMAVGFAMCISSMSCCIFVSEMVAPDRRGLLVTAYEAGITVGILAAYAMNYILSDSEGGWKWMFGLAIVPTTIQLVAIWFLPSSTEETSSPRYGFQTESGAMNTVEAGDPRAGLRAESRAVQYNSTCLFQRKDNMRTRILIGLGLVLFQQFTGQPNVLLYASTIFHAVGFRSNASAVLASVGLGSVKVVVTLLSMVFSDRVGRRPLLIGGCSVMALCLITIGLLSGGSAMNAGRPCGSEVNGTTLHPLTPGNQSALDIPLHQSHRRLDHNTHGDGVVLDGVVQIQPGDPSAPPLPPRGSVVNWIILLCMMAVVGAYSVGFGPMTWLLLSEIFPAAIRGRAFAFTNCFNWAANLLVTFTFLDFIDAVGLSGTFLLYGITAVAAGLFFYLVLPETKGKTLEEIDEELRLNKFYHGEQCCCIGSWRGPSPQYQRVRCQVSESG</sequence>
<dbReference type="InParanoid" id="G3PBW3"/>
<dbReference type="FunFam" id="1.20.1250.20:FF:000164">
    <property type="entry name" value="solute carrier family 2, facilitated glucose transporter member 10"/>
    <property type="match status" value="1"/>
</dbReference>
<dbReference type="Pfam" id="PF00083">
    <property type="entry name" value="Sugar_tr"/>
    <property type="match status" value="2"/>
</dbReference>
<comment type="subcellular location">
    <subcellularLocation>
        <location evidence="3">Cytoplasm</location>
        <location evidence="3">Perinuclear region</location>
    </subcellularLocation>
    <subcellularLocation>
        <location evidence="2">Endomembrane system</location>
        <topology evidence="2">Multi-pass membrane protein</topology>
    </subcellularLocation>
</comment>
<dbReference type="OMA" id="GCYRIPV"/>
<feature type="transmembrane region" description="Helical" evidence="14">
    <location>
        <begin position="441"/>
        <end position="461"/>
    </location>
</feature>
<comment type="function">
    <text evidence="11">Facilitative glucose transporter required for the development of the cardiovascular system.</text>
</comment>
<dbReference type="InterPro" id="IPR005829">
    <property type="entry name" value="Sugar_transporter_CS"/>
</dbReference>
<organism evidence="16 17">
    <name type="scientific">Gasterosteus aculeatus aculeatus</name>
    <name type="common">three-spined stickleback</name>
    <dbReference type="NCBI Taxonomy" id="481459"/>
    <lineage>
        <taxon>Eukaryota</taxon>
        <taxon>Metazoa</taxon>
        <taxon>Chordata</taxon>
        <taxon>Craniata</taxon>
        <taxon>Vertebrata</taxon>
        <taxon>Euteleostomi</taxon>
        <taxon>Actinopterygii</taxon>
        <taxon>Neopterygii</taxon>
        <taxon>Teleostei</taxon>
        <taxon>Neoteleostei</taxon>
        <taxon>Acanthomorphata</taxon>
        <taxon>Eupercaria</taxon>
        <taxon>Perciformes</taxon>
        <taxon>Cottioidei</taxon>
        <taxon>Gasterosteales</taxon>
        <taxon>Gasterosteidae</taxon>
        <taxon>Gasterosteus</taxon>
    </lineage>
</organism>
<feature type="transmembrane region" description="Helical" evidence="14">
    <location>
        <begin position="307"/>
        <end position="326"/>
    </location>
</feature>
<feature type="transmembrane region" description="Helical" evidence="14">
    <location>
        <begin position="473"/>
        <end position="491"/>
    </location>
</feature>
<dbReference type="Proteomes" id="UP000007635">
    <property type="component" value="Chromosome XVII"/>
</dbReference>
<evidence type="ECO:0000256" key="8">
    <source>
        <dbReference type="ARBA" id="ARBA00022692"/>
    </source>
</evidence>
<dbReference type="AlphaFoldDB" id="G3PBW3"/>
<proteinExistence type="inferred from homology"/>
<dbReference type="Gene3D" id="1.20.1250.20">
    <property type="entry name" value="MFS general substrate transporter like domains"/>
    <property type="match status" value="3"/>
</dbReference>
<dbReference type="STRING" id="69293.ENSGACP00000015087"/>
<evidence type="ECO:0000256" key="7">
    <source>
        <dbReference type="ARBA" id="ARBA00022597"/>
    </source>
</evidence>
<comment type="catalytic activity">
    <reaction evidence="1">
        <text>D-glucose(out) = D-glucose(in)</text>
        <dbReference type="Rhea" id="RHEA:60376"/>
        <dbReference type="ChEBI" id="CHEBI:4167"/>
    </reaction>
</comment>
<dbReference type="GO" id="GO:1904659">
    <property type="term" value="P:D-glucose transmembrane transport"/>
    <property type="evidence" value="ECO:0007669"/>
    <property type="project" value="TreeGrafter"/>
</dbReference>
<dbReference type="InterPro" id="IPR020846">
    <property type="entry name" value="MFS_dom"/>
</dbReference>
<feature type="transmembrane region" description="Helical" evidence="14">
    <location>
        <begin position="132"/>
        <end position="154"/>
    </location>
</feature>
<keyword evidence="9 14" id="KW-1133">Transmembrane helix</keyword>
<dbReference type="InterPro" id="IPR050820">
    <property type="entry name" value="MFS_Sugar_Transporter"/>
</dbReference>
<dbReference type="GO" id="GO:0055056">
    <property type="term" value="F:D-glucose transmembrane transporter activity"/>
    <property type="evidence" value="ECO:0007669"/>
    <property type="project" value="TreeGrafter"/>
</dbReference>
<dbReference type="GO" id="GO:0048471">
    <property type="term" value="C:perinuclear region of cytoplasm"/>
    <property type="evidence" value="ECO:0007669"/>
    <property type="project" value="UniProtKB-SubCell"/>
</dbReference>
<dbReference type="GO" id="GO:0072359">
    <property type="term" value="P:circulatory system development"/>
    <property type="evidence" value="ECO:0007669"/>
    <property type="project" value="Ensembl"/>
</dbReference>
<keyword evidence="8 14" id="KW-0812">Transmembrane</keyword>
<feature type="domain" description="Major facilitator superfamily (MFS) profile" evidence="15">
    <location>
        <begin position="9"/>
        <end position="495"/>
    </location>
</feature>
<evidence type="ECO:0000256" key="11">
    <source>
        <dbReference type="ARBA" id="ARBA00037777"/>
    </source>
</evidence>
<feature type="transmembrane region" description="Helical" evidence="14">
    <location>
        <begin position="404"/>
        <end position="429"/>
    </location>
</feature>
<name>G3PBW3_GASAC</name>
<dbReference type="PRINTS" id="PR00171">
    <property type="entry name" value="SUGRTRNSPORT"/>
</dbReference>
<dbReference type="CTD" id="81031"/>
<dbReference type="Bgee" id="ENSGACG00000011415">
    <property type="expression patterns" value="Expressed in muscle tissue and 8 other cell types or tissues"/>
</dbReference>
<evidence type="ECO:0000313" key="16">
    <source>
        <dbReference type="Ensembl" id="ENSGACP00000015087.2"/>
    </source>
</evidence>
<comment type="similarity">
    <text evidence="4">Belongs to the major facilitator superfamily. Sugar transporter (TC 2.A.1.1) family. Glucose transporter subfamily.</text>
</comment>
<feature type="transmembrane region" description="Helical" evidence="14">
    <location>
        <begin position="275"/>
        <end position="295"/>
    </location>
</feature>
<evidence type="ECO:0000256" key="1">
    <source>
        <dbReference type="ARBA" id="ARBA00000618"/>
    </source>
</evidence>
<dbReference type="GO" id="GO:0030903">
    <property type="term" value="P:notochord development"/>
    <property type="evidence" value="ECO:0007669"/>
    <property type="project" value="Ensembl"/>
</dbReference>
<feature type="transmembrane region" description="Helical" evidence="14">
    <location>
        <begin position="98"/>
        <end position="120"/>
    </location>
</feature>
<dbReference type="PANTHER" id="PTHR48023:SF7">
    <property type="entry name" value="SOLUTE CARRIER FAMILY 2, FACILITATED GLUCOSE TRANSPORTER MEMBER 10"/>
    <property type="match status" value="1"/>
</dbReference>
<dbReference type="GO" id="GO:0016020">
    <property type="term" value="C:membrane"/>
    <property type="evidence" value="ECO:0007669"/>
    <property type="project" value="InterPro"/>
</dbReference>
<reference evidence="16" key="2">
    <citation type="submission" date="2025-08" db="UniProtKB">
        <authorList>
            <consortium name="Ensembl"/>
        </authorList>
    </citation>
    <scope>IDENTIFICATION</scope>
</reference>
<evidence type="ECO:0000256" key="9">
    <source>
        <dbReference type="ARBA" id="ARBA00022989"/>
    </source>
</evidence>
<keyword evidence="5" id="KW-0813">Transport</keyword>
<dbReference type="InterPro" id="IPR036259">
    <property type="entry name" value="MFS_trans_sf"/>
</dbReference>
<feature type="transmembrane region" description="Helical" evidence="14">
    <location>
        <begin position="47"/>
        <end position="67"/>
    </location>
</feature>
<evidence type="ECO:0000256" key="13">
    <source>
        <dbReference type="ARBA" id="ARBA00042909"/>
    </source>
</evidence>
<dbReference type="KEGG" id="gat:120834609"/>
<dbReference type="PROSITE" id="PS00216">
    <property type="entry name" value="SUGAR_TRANSPORT_1"/>
    <property type="match status" value="1"/>
</dbReference>
<feature type="transmembrane region" description="Helical" evidence="14">
    <location>
        <begin position="74"/>
        <end position="92"/>
    </location>
</feature>
<evidence type="ECO:0000256" key="5">
    <source>
        <dbReference type="ARBA" id="ARBA00022448"/>
    </source>
</evidence>